<gene>
    <name evidence="2" type="ORF">B9G79_05420</name>
</gene>
<dbReference type="OrthoDB" id="9828699at2"/>
<keyword evidence="1" id="KW-1133">Transmembrane helix</keyword>
<dbReference type="Proteomes" id="UP000197003">
    <property type="component" value="Chromosome"/>
</dbReference>
<keyword evidence="1" id="KW-0472">Membrane</keyword>
<evidence type="ECO:0000313" key="2">
    <source>
        <dbReference type="EMBL" id="ASD63046.1"/>
    </source>
</evidence>
<feature type="transmembrane region" description="Helical" evidence="1">
    <location>
        <begin position="63"/>
        <end position="88"/>
    </location>
</feature>
<dbReference type="RefSeq" id="WP_088564628.1">
    <property type="nucleotide sequence ID" value="NZ_CP020946.1"/>
</dbReference>
<name>A0A1Z3N6H1_BDEBC</name>
<sequence>MNGVNPAVVYPIRWSMDQYREPTITSDDLILLKKENPFTRFLFCDFNFVSRIFSRRSQELIRAIWITFILGSLLIFFCSLVLSGFDFATTARLIRDTFTAVNGSTRNLTQGFLTLTMAPIAVYWSLDAIFGRRWTYCAGLYNELVKMRITNTPTDRLELYFFNRKEEYLEALIAYDLFDLDLYHQKSFSEFFARVLEKSVKEKNWVLNSFIVDLRSKKIGHDEVKNLLSAYLDQKKRAMESARNRAVTLRHTQTVARAKQHSQNKIKLRGHLAKYKGKKASITVASGQFPGNPKRKTP</sequence>
<dbReference type="EMBL" id="CP020946">
    <property type="protein sequence ID" value="ASD63046.1"/>
    <property type="molecule type" value="Genomic_DNA"/>
</dbReference>
<organism evidence="2 3">
    <name type="scientific">Bdellovibrio bacteriovorus</name>
    <dbReference type="NCBI Taxonomy" id="959"/>
    <lineage>
        <taxon>Bacteria</taxon>
        <taxon>Pseudomonadati</taxon>
        <taxon>Bdellovibrionota</taxon>
        <taxon>Bdellovibrionia</taxon>
        <taxon>Bdellovibrionales</taxon>
        <taxon>Pseudobdellovibrionaceae</taxon>
        <taxon>Bdellovibrio</taxon>
    </lineage>
</organism>
<proteinExistence type="predicted"/>
<reference evidence="2 3" key="1">
    <citation type="submission" date="2017-04" db="EMBL/GenBank/DDBJ databases">
        <title>Whole genome sequence of Bdellovibrio bacteriovorus strain SSB218315.</title>
        <authorList>
            <person name="Oyedara O."/>
            <person name="Rodriguez-Perez M.A."/>
        </authorList>
    </citation>
    <scope>NUCLEOTIDE SEQUENCE [LARGE SCALE GENOMIC DNA]</scope>
    <source>
        <strain evidence="2 3">SSB218315</strain>
    </source>
</reference>
<evidence type="ECO:0000313" key="3">
    <source>
        <dbReference type="Proteomes" id="UP000197003"/>
    </source>
</evidence>
<evidence type="ECO:0000256" key="1">
    <source>
        <dbReference type="SAM" id="Phobius"/>
    </source>
</evidence>
<keyword evidence="1" id="KW-0812">Transmembrane</keyword>
<protein>
    <submittedName>
        <fullName evidence="2">Uncharacterized protein</fullName>
    </submittedName>
</protein>
<accession>A0A1Z3N6H1</accession>
<dbReference type="AlphaFoldDB" id="A0A1Z3N6H1"/>